<evidence type="ECO:0000313" key="1">
    <source>
        <dbReference type="EMBL" id="WOF17066.1"/>
    </source>
</evidence>
<name>A0AA97I4L6_9EURY</name>
<evidence type="ECO:0000313" key="2">
    <source>
        <dbReference type="Proteomes" id="UP001301797"/>
    </source>
</evidence>
<dbReference type="InterPro" id="IPR009912">
    <property type="entry name" value="DUF1451"/>
</dbReference>
<dbReference type="AlphaFoldDB" id="A0AA97I4L6"/>
<protein>
    <submittedName>
        <fullName evidence="1">Uncharacterized protein</fullName>
    </submittedName>
</protein>
<dbReference type="RefSeq" id="WP_408669659.1">
    <property type="nucleotide sequence ID" value="NZ_CP043875.1"/>
</dbReference>
<dbReference type="GeneID" id="97128927"/>
<gene>
    <name evidence="1" type="ORF">F1737_10455</name>
</gene>
<dbReference type="EMBL" id="CP043875">
    <property type="protein sequence ID" value="WOF17066.1"/>
    <property type="molecule type" value="Genomic_DNA"/>
</dbReference>
<accession>A0AA97I4L6</accession>
<sequence>MTYKCGEKPGIGTYKCTKCGATKRLDDKTDTLPPCSVCNHCEFKK</sequence>
<dbReference type="Pfam" id="PF07295">
    <property type="entry name" value="DUF1451"/>
    <property type="match status" value="1"/>
</dbReference>
<proteinExistence type="predicted"/>
<organism evidence="1 2">
    <name type="scientific">Methanochimaera problematica</name>
    <dbReference type="NCBI Taxonomy" id="2609417"/>
    <lineage>
        <taxon>Archaea</taxon>
        <taxon>Methanobacteriati</taxon>
        <taxon>Methanobacteriota</taxon>
        <taxon>Stenosarchaea group</taxon>
        <taxon>Methanomicrobia</taxon>
        <taxon>Methanomicrobiales</taxon>
        <taxon>Methanomicrobiaceae</taxon>
        <taxon>Methanochimaera</taxon>
    </lineage>
</organism>
<dbReference type="KEGG" id="mefw:F1737_10455"/>
<keyword evidence="2" id="KW-1185">Reference proteome</keyword>
<reference evidence="1 2" key="1">
    <citation type="submission" date="2019-09" db="EMBL/GenBank/DDBJ databases">
        <title>The complete genome of Methanoplanus sp. FWC-SCC4.</title>
        <authorList>
            <person name="Chen S.-C."/>
            <person name="Zhou Y.-Z."/>
            <person name="Lai M.-C."/>
        </authorList>
    </citation>
    <scope>NUCLEOTIDE SEQUENCE [LARGE SCALE GENOMIC DNA]</scope>
    <source>
        <strain evidence="1 2">FWC-SCC4</strain>
    </source>
</reference>
<dbReference type="Proteomes" id="UP001301797">
    <property type="component" value="Chromosome"/>
</dbReference>